<accession>A0A165NCD1</accession>
<dbReference type="Gene3D" id="1.20.1280.50">
    <property type="match status" value="1"/>
</dbReference>
<dbReference type="InterPro" id="IPR032675">
    <property type="entry name" value="LRR_dom_sf"/>
</dbReference>
<keyword evidence="2" id="KW-1185">Reference proteome</keyword>
<dbReference type="AlphaFoldDB" id="A0A165NCD1"/>
<sequence length="543" mass="61196">MKEKAGLNEPVDNPFVPPSGCPINRLPPELLSYIFTLGTRMQVEIDTADEDEQDYIDSESDFSDSDTDSAIPFQVLVSHVCKQWREVALLTPTLWTFIDFMEGPPYEKSRALVERSKGAPLEISIDCHGHAHGDEEVPEEDDELLSEDDYKPMTLDDLSTVLSLIIPHVERWKSFELMVHDYKFMHKALIELSKCPAAPILELFQLYHYDDWDIEDDDHFIFQPQQFKTAFVPFQGHAPRLSSVALWGVHVAWPGSVFLSGLRDLELAYHTHDVRPSYAEFSRMLRSSPRLEILALSASGPAGQPPDWLNEDGTTDTIELPALTDLVLAFNTTPYVCGLMKVFSVPKLTNLTLDFDVADGDQTDFIMQISKPRSEETKALLNNLAQLKIGGLACDRPVLNDLLAGLTNLRSLNINVEHMDENFFEKLGRPVSANEENSRHSPSDSMVTSSTSMYCPLLESITTTGVDGTHMRTFLQARAKAGKPIKRVCMNEDDYVNEVDEEWITSNVETFELFEGSDDDDIDDVSVIEIDDNLDDEDFYVEA</sequence>
<dbReference type="InParanoid" id="A0A165NCD1"/>
<name>A0A165NCD1_9AGAM</name>
<proteinExistence type="predicted"/>
<dbReference type="SUPFAM" id="SSF52047">
    <property type="entry name" value="RNI-like"/>
    <property type="match status" value="1"/>
</dbReference>
<dbReference type="EMBL" id="KV425640">
    <property type="protein sequence ID" value="KZT19459.1"/>
    <property type="molecule type" value="Genomic_DNA"/>
</dbReference>
<protein>
    <submittedName>
        <fullName evidence="1">Uncharacterized protein</fullName>
    </submittedName>
</protein>
<gene>
    <name evidence="1" type="ORF">NEOLEDRAFT_1077757</name>
</gene>
<evidence type="ECO:0000313" key="2">
    <source>
        <dbReference type="Proteomes" id="UP000076761"/>
    </source>
</evidence>
<dbReference type="Proteomes" id="UP000076761">
    <property type="component" value="Unassembled WGS sequence"/>
</dbReference>
<dbReference type="STRING" id="1314782.A0A165NCD1"/>
<dbReference type="OrthoDB" id="3341212at2759"/>
<evidence type="ECO:0000313" key="1">
    <source>
        <dbReference type="EMBL" id="KZT19459.1"/>
    </source>
</evidence>
<organism evidence="1 2">
    <name type="scientific">Neolentinus lepideus HHB14362 ss-1</name>
    <dbReference type="NCBI Taxonomy" id="1314782"/>
    <lineage>
        <taxon>Eukaryota</taxon>
        <taxon>Fungi</taxon>
        <taxon>Dikarya</taxon>
        <taxon>Basidiomycota</taxon>
        <taxon>Agaricomycotina</taxon>
        <taxon>Agaricomycetes</taxon>
        <taxon>Gloeophyllales</taxon>
        <taxon>Gloeophyllaceae</taxon>
        <taxon>Neolentinus</taxon>
    </lineage>
</organism>
<reference evidence="1 2" key="1">
    <citation type="journal article" date="2016" name="Mol. Biol. Evol.">
        <title>Comparative Genomics of Early-Diverging Mushroom-Forming Fungi Provides Insights into the Origins of Lignocellulose Decay Capabilities.</title>
        <authorList>
            <person name="Nagy L.G."/>
            <person name="Riley R."/>
            <person name="Tritt A."/>
            <person name="Adam C."/>
            <person name="Daum C."/>
            <person name="Floudas D."/>
            <person name="Sun H."/>
            <person name="Yadav J.S."/>
            <person name="Pangilinan J."/>
            <person name="Larsson K.H."/>
            <person name="Matsuura K."/>
            <person name="Barry K."/>
            <person name="Labutti K."/>
            <person name="Kuo R."/>
            <person name="Ohm R.A."/>
            <person name="Bhattacharya S.S."/>
            <person name="Shirouzu T."/>
            <person name="Yoshinaga Y."/>
            <person name="Martin F.M."/>
            <person name="Grigoriev I.V."/>
            <person name="Hibbett D.S."/>
        </authorList>
    </citation>
    <scope>NUCLEOTIDE SEQUENCE [LARGE SCALE GENOMIC DNA]</scope>
    <source>
        <strain evidence="1 2">HHB14362 ss-1</strain>
    </source>
</reference>
<dbReference type="Gene3D" id="3.80.10.10">
    <property type="entry name" value="Ribonuclease Inhibitor"/>
    <property type="match status" value="1"/>
</dbReference>